<protein>
    <submittedName>
        <fullName evidence="1">Uncharacterized protein</fullName>
    </submittedName>
</protein>
<name>A0ABR9IVD4_RHIVS</name>
<reference evidence="1 2" key="1">
    <citation type="submission" date="2020-10" db="EMBL/GenBank/DDBJ databases">
        <title>Sequencing the genomes of 1000 actinobacteria strains.</title>
        <authorList>
            <person name="Klenk H.-P."/>
        </authorList>
    </citation>
    <scope>NUCLEOTIDE SEQUENCE [LARGE SCALE GENOMIC DNA]</scope>
    <source>
        <strain evidence="1 2">DSM 7307</strain>
    </source>
</reference>
<gene>
    <name evidence="1" type="ORF">H4W29_004383</name>
</gene>
<comment type="caution">
    <text evidence="1">The sequence shown here is derived from an EMBL/GenBank/DDBJ whole genome shotgun (WGS) entry which is preliminary data.</text>
</comment>
<proteinExistence type="predicted"/>
<organism evidence="1 2">
    <name type="scientific">Rhizobium viscosum</name>
    <name type="common">Arthrobacter viscosus</name>
    <dbReference type="NCBI Taxonomy" id="1673"/>
    <lineage>
        <taxon>Bacteria</taxon>
        <taxon>Pseudomonadati</taxon>
        <taxon>Pseudomonadota</taxon>
        <taxon>Alphaproteobacteria</taxon>
        <taxon>Hyphomicrobiales</taxon>
        <taxon>Rhizobiaceae</taxon>
        <taxon>Rhizobium/Agrobacterium group</taxon>
        <taxon>Rhizobium</taxon>
    </lineage>
</organism>
<evidence type="ECO:0000313" key="1">
    <source>
        <dbReference type="EMBL" id="MBE1507138.1"/>
    </source>
</evidence>
<keyword evidence="2" id="KW-1185">Reference proteome</keyword>
<accession>A0ABR9IVD4</accession>
<dbReference type="EMBL" id="JADBEC010000002">
    <property type="protein sequence ID" value="MBE1507138.1"/>
    <property type="molecule type" value="Genomic_DNA"/>
</dbReference>
<dbReference type="Proteomes" id="UP000620262">
    <property type="component" value="Unassembled WGS sequence"/>
</dbReference>
<evidence type="ECO:0000313" key="2">
    <source>
        <dbReference type="Proteomes" id="UP000620262"/>
    </source>
</evidence>
<sequence>MERSRVFYSIEPRVATENPAQHYFTLRPEFSQSHLTSRPQALRFL</sequence>